<dbReference type="GO" id="GO:0045004">
    <property type="term" value="P:DNA replication proofreading"/>
    <property type="evidence" value="ECO:0007669"/>
    <property type="project" value="TreeGrafter"/>
</dbReference>
<evidence type="ECO:0000259" key="2">
    <source>
        <dbReference type="SMART" id="SM00479"/>
    </source>
</evidence>
<accession>A0A8S5NXT7</accession>
<dbReference type="PANTHER" id="PTHR30231:SF41">
    <property type="entry name" value="DNA POLYMERASE III SUBUNIT EPSILON"/>
    <property type="match status" value="1"/>
</dbReference>
<sequence>MIFEFFKKLFSNSSTSEITASPIISKTSTDIDIQTTQKLSGMNKKEESDNSEEVNISSSTSKKKSSLTPYMEARINKFNQTLESLEKYDIQLSNSFKPFYTDDETKFSNITPKMSTKKLNNFVVIDTETTGLRASSAIIELSAIRFVDYEPVSLFTTLLKPTVKISEGITIITGITNEMIKNAPNIKQVAESFIDFVGDSPVVGHNLPFDIGVLENKGIYLGKRKYYDTLKTSKRHLKGPRKKWDKELYDYVYVGDYDIEDHKLDTVCRYYHIFRDSAHRASSDCLATGYLFLALLDDIVESDEKIE</sequence>
<feature type="domain" description="Exonuclease" evidence="2">
    <location>
        <begin position="121"/>
        <end position="301"/>
    </location>
</feature>
<feature type="region of interest" description="Disordered" evidence="1">
    <location>
        <begin position="36"/>
        <end position="67"/>
    </location>
</feature>
<dbReference type="InterPro" id="IPR013520">
    <property type="entry name" value="Ribonucl_H"/>
</dbReference>
<dbReference type="EMBL" id="BK015290">
    <property type="protein sequence ID" value="DAD99637.1"/>
    <property type="molecule type" value="Genomic_DNA"/>
</dbReference>
<dbReference type="GO" id="GO:0003677">
    <property type="term" value="F:DNA binding"/>
    <property type="evidence" value="ECO:0007669"/>
    <property type="project" value="InterPro"/>
</dbReference>
<dbReference type="InterPro" id="IPR036397">
    <property type="entry name" value="RNaseH_sf"/>
</dbReference>
<dbReference type="SUPFAM" id="SSF53098">
    <property type="entry name" value="Ribonuclease H-like"/>
    <property type="match status" value="1"/>
</dbReference>
<name>A0A8S5NXT7_9CAUD</name>
<dbReference type="InterPro" id="IPR006054">
    <property type="entry name" value="DnaQ"/>
</dbReference>
<dbReference type="SMART" id="SM00479">
    <property type="entry name" value="EXOIII"/>
    <property type="match status" value="1"/>
</dbReference>
<dbReference type="PANTHER" id="PTHR30231">
    <property type="entry name" value="DNA POLYMERASE III SUBUNIT EPSILON"/>
    <property type="match status" value="1"/>
</dbReference>
<reference evidence="3" key="1">
    <citation type="journal article" date="2021" name="Proc. Natl. Acad. Sci. U.S.A.">
        <title>A Catalog of Tens of Thousands of Viruses from Human Metagenomes Reveals Hidden Associations with Chronic Diseases.</title>
        <authorList>
            <person name="Tisza M.J."/>
            <person name="Buck C.B."/>
        </authorList>
    </citation>
    <scope>NUCLEOTIDE SEQUENCE</scope>
    <source>
        <strain evidence="3">Ct6bb17</strain>
    </source>
</reference>
<dbReference type="Pfam" id="PF00929">
    <property type="entry name" value="RNase_T"/>
    <property type="match status" value="1"/>
</dbReference>
<evidence type="ECO:0000256" key="1">
    <source>
        <dbReference type="SAM" id="MobiDB-lite"/>
    </source>
</evidence>
<dbReference type="GO" id="GO:0008408">
    <property type="term" value="F:3'-5' exonuclease activity"/>
    <property type="evidence" value="ECO:0007669"/>
    <property type="project" value="TreeGrafter"/>
</dbReference>
<dbReference type="Gene3D" id="3.30.420.10">
    <property type="entry name" value="Ribonuclease H-like superfamily/Ribonuclease H"/>
    <property type="match status" value="1"/>
</dbReference>
<dbReference type="InterPro" id="IPR012337">
    <property type="entry name" value="RNaseH-like_sf"/>
</dbReference>
<proteinExistence type="predicted"/>
<dbReference type="NCBIfam" id="TIGR00573">
    <property type="entry name" value="dnaq"/>
    <property type="match status" value="1"/>
</dbReference>
<organism evidence="3">
    <name type="scientific">Siphoviridae sp. ct6bb17</name>
    <dbReference type="NCBI Taxonomy" id="2825345"/>
    <lineage>
        <taxon>Viruses</taxon>
        <taxon>Duplodnaviria</taxon>
        <taxon>Heunggongvirae</taxon>
        <taxon>Uroviricota</taxon>
        <taxon>Caudoviricetes</taxon>
    </lineage>
</organism>
<evidence type="ECO:0000313" key="3">
    <source>
        <dbReference type="EMBL" id="DAD99637.1"/>
    </source>
</evidence>
<dbReference type="GO" id="GO:0003887">
    <property type="term" value="F:DNA-directed DNA polymerase activity"/>
    <property type="evidence" value="ECO:0007669"/>
    <property type="project" value="InterPro"/>
</dbReference>
<protein>
    <submittedName>
        <fullName evidence="3">DNA polymerase III subunit alpha</fullName>
    </submittedName>
</protein>
<dbReference type="FunFam" id="3.30.420.10:FF:000045">
    <property type="entry name" value="3'-5' exonuclease DinG"/>
    <property type="match status" value="1"/>
</dbReference>
<dbReference type="CDD" id="cd06127">
    <property type="entry name" value="DEDDh"/>
    <property type="match status" value="1"/>
</dbReference>